<proteinExistence type="predicted"/>
<evidence type="ECO:0000313" key="1">
    <source>
        <dbReference type="EMBL" id="MFB9905662.1"/>
    </source>
</evidence>
<dbReference type="Proteomes" id="UP001589693">
    <property type="component" value="Unassembled WGS sequence"/>
</dbReference>
<organism evidence="1 2">
    <name type="scientific">Allokutzneria oryzae</name>
    <dbReference type="NCBI Taxonomy" id="1378989"/>
    <lineage>
        <taxon>Bacteria</taxon>
        <taxon>Bacillati</taxon>
        <taxon>Actinomycetota</taxon>
        <taxon>Actinomycetes</taxon>
        <taxon>Pseudonocardiales</taxon>
        <taxon>Pseudonocardiaceae</taxon>
        <taxon>Allokutzneria</taxon>
    </lineage>
</organism>
<evidence type="ECO:0000313" key="2">
    <source>
        <dbReference type="Proteomes" id="UP001589693"/>
    </source>
</evidence>
<reference evidence="1 2" key="1">
    <citation type="submission" date="2024-09" db="EMBL/GenBank/DDBJ databases">
        <authorList>
            <person name="Sun Q."/>
            <person name="Mori K."/>
        </authorList>
    </citation>
    <scope>NUCLEOTIDE SEQUENCE [LARGE SCALE GENOMIC DNA]</scope>
    <source>
        <strain evidence="1 2">TBRC 7907</strain>
    </source>
</reference>
<keyword evidence="2" id="KW-1185">Reference proteome</keyword>
<evidence type="ECO:0008006" key="3">
    <source>
        <dbReference type="Google" id="ProtNLM"/>
    </source>
</evidence>
<dbReference type="EMBL" id="JBHLZU010000014">
    <property type="protein sequence ID" value="MFB9905662.1"/>
    <property type="molecule type" value="Genomic_DNA"/>
</dbReference>
<comment type="caution">
    <text evidence="1">The sequence shown here is derived from an EMBL/GenBank/DDBJ whole genome shotgun (WGS) entry which is preliminary data.</text>
</comment>
<name>A0ABV5ZXN7_9PSEU</name>
<dbReference type="RefSeq" id="WP_377852965.1">
    <property type="nucleotide sequence ID" value="NZ_JBHLZU010000014.1"/>
</dbReference>
<accession>A0ABV5ZXN7</accession>
<gene>
    <name evidence="1" type="ORF">ACFFQA_17145</name>
</gene>
<protein>
    <recommendedName>
        <fullName evidence="3">ImmA/IrrE family metallo-endopeptidase</fullName>
    </recommendedName>
</protein>
<sequence length="196" mass="22306">MTDPPGWQAAASLRRRWRLRGLRRRCEARIRELPMPAPFDVRELCRLVADKRGRPIRLVPIASDGGVLGMWAATDTADVICYEQATTRPHQDHIILHELSHLLCDHYPAPLSFAEHARMLLPDLDPAMVRRVLGRTSYLTSEEQEAELLASLIQRRAHPPGHAADTRRGALSDRIQAALDWQDGGAGHHYPRYHRR</sequence>